<feature type="region of interest" description="Disordered" evidence="1">
    <location>
        <begin position="1"/>
        <end position="26"/>
    </location>
</feature>
<accession>A0A833S8Q1</accession>
<gene>
    <name evidence="3" type="ORF">GN244_ATG10840</name>
</gene>
<keyword evidence="3" id="KW-0808">Transferase</keyword>
<dbReference type="AlphaFoldDB" id="A0A833S8Q1"/>
<dbReference type="InterPro" id="IPR051681">
    <property type="entry name" value="Ser/Thr_Kinases-Pseudokinases"/>
</dbReference>
<keyword evidence="3" id="KW-0418">Kinase</keyword>
<dbReference type="PANTHER" id="PTHR44329:SF214">
    <property type="entry name" value="PROTEIN KINASE DOMAIN-CONTAINING PROTEIN"/>
    <property type="match status" value="1"/>
</dbReference>
<comment type="caution">
    <text evidence="3">The sequence shown here is derived from an EMBL/GenBank/DDBJ whole genome shotgun (WGS) entry which is preliminary data.</text>
</comment>
<dbReference type="SUPFAM" id="SSF56112">
    <property type="entry name" value="Protein kinase-like (PK-like)"/>
    <property type="match status" value="1"/>
</dbReference>
<dbReference type="GO" id="GO:0005524">
    <property type="term" value="F:ATP binding"/>
    <property type="evidence" value="ECO:0007669"/>
    <property type="project" value="InterPro"/>
</dbReference>
<dbReference type="InterPro" id="IPR011009">
    <property type="entry name" value="Kinase-like_dom_sf"/>
</dbReference>
<evidence type="ECO:0000256" key="1">
    <source>
        <dbReference type="SAM" id="MobiDB-lite"/>
    </source>
</evidence>
<sequence>MQQPFTTRSTADPGPRGNHKRPRSKVNLWNDDVITTARIPKEKILMENLISQGGYGEVYKGTFNGPSVAVKRMLPAHRKSVAHVNNLLAEVKLMATLDHSCIVEFVGVAWTR</sequence>
<dbReference type="InterPro" id="IPR001245">
    <property type="entry name" value="Ser-Thr/Tyr_kinase_cat_dom"/>
</dbReference>
<dbReference type="InterPro" id="IPR000719">
    <property type="entry name" value="Prot_kinase_dom"/>
</dbReference>
<dbReference type="PANTHER" id="PTHR44329">
    <property type="entry name" value="SERINE/THREONINE-PROTEIN KINASE TNNI3K-RELATED"/>
    <property type="match status" value="1"/>
</dbReference>
<feature type="compositionally biased region" description="Polar residues" evidence="1">
    <location>
        <begin position="1"/>
        <end position="10"/>
    </location>
</feature>
<organism evidence="3 4">
    <name type="scientific">Phytophthora infestans</name>
    <name type="common">Potato late blight agent</name>
    <name type="synonym">Botrytis infestans</name>
    <dbReference type="NCBI Taxonomy" id="4787"/>
    <lineage>
        <taxon>Eukaryota</taxon>
        <taxon>Sar</taxon>
        <taxon>Stramenopiles</taxon>
        <taxon>Oomycota</taxon>
        <taxon>Peronosporomycetes</taxon>
        <taxon>Peronosporales</taxon>
        <taxon>Peronosporaceae</taxon>
        <taxon>Phytophthora</taxon>
    </lineage>
</organism>
<name>A0A833S8Q1_PHYIN</name>
<dbReference type="Proteomes" id="UP000602510">
    <property type="component" value="Unassembled WGS sequence"/>
</dbReference>
<evidence type="ECO:0000313" key="4">
    <source>
        <dbReference type="Proteomes" id="UP000602510"/>
    </source>
</evidence>
<protein>
    <submittedName>
        <fullName evidence="3">Protein tyrosine kinase</fullName>
    </submittedName>
</protein>
<proteinExistence type="predicted"/>
<evidence type="ECO:0000313" key="3">
    <source>
        <dbReference type="EMBL" id="KAF4036991.1"/>
    </source>
</evidence>
<evidence type="ECO:0000259" key="2">
    <source>
        <dbReference type="PROSITE" id="PS50011"/>
    </source>
</evidence>
<keyword evidence="4" id="KW-1185">Reference proteome</keyword>
<dbReference type="PROSITE" id="PS50011">
    <property type="entry name" value="PROTEIN_KINASE_DOM"/>
    <property type="match status" value="1"/>
</dbReference>
<reference evidence="3" key="1">
    <citation type="submission" date="2020-04" db="EMBL/GenBank/DDBJ databases">
        <title>Hybrid Assembly of Korean Phytophthora infestans isolates.</title>
        <authorList>
            <person name="Prokchorchik M."/>
            <person name="Lee Y."/>
            <person name="Seo J."/>
            <person name="Cho J.-H."/>
            <person name="Park Y.-E."/>
            <person name="Jang D.-C."/>
            <person name="Im J.-S."/>
            <person name="Choi J.-G."/>
            <person name="Park H.-J."/>
            <person name="Lee G.-B."/>
            <person name="Lee Y.-G."/>
            <person name="Hong S.-Y."/>
            <person name="Cho K."/>
            <person name="Sohn K.H."/>
        </authorList>
    </citation>
    <scope>NUCLEOTIDE SEQUENCE</scope>
    <source>
        <strain evidence="3">KR_1_A1</strain>
    </source>
</reference>
<feature type="domain" description="Protein kinase" evidence="2">
    <location>
        <begin position="44"/>
        <end position="112"/>
    </location>
</feature>
<dbReference type="GO" id="GO:0004674">
    <property type="term" value="F:protein serine/threonine kinase activity"/>
    <property type="evidence" value="ECO:0007669"/>
    <property type="project" value="TreeGrafter"/>
</dbReference>
<dbReference type="Pfam" id="PF07714">
    <property type="entry name" value="PK_Tyr_Ser-Thr"/>
    <property type="match status" value="1"/>
</dbReference>
<dbReference type="EMBL" id="WSZM01000252">
    <property type="protein sequence ID" value="KAF4036991.1"/>
    <property type="molecule type" value="Genomic_DNA"/>
</dbReference>
<dbReference type="Gene3D" id="3.30.200.20">
    <property type="entry name" value="Phosphorylase Kinase, domain 1"/>
    <property type="match status" value="1"/>
</dbReference>